<dbReference type="InterPro" id="IPR002711">
    <property type="entry name" value="HNH"/>
</dbReference>
<accession>A0A811ZZQ2</accession>
<dbReference type="Gene3D" id="1.10.30.50">
    <property type="match status" value="1"/>
</dbReference>
<dbReference type="GO" id="GO:0004519">
    <property type="term" value="F:endonuclease activity"/>
    <property type="evidence" value="ECO:0007669"/>
    <property type="project" value="UniProtKB-KW"/>
</dbReference>
<dbReference type="Proteomes" id="UP000614580">
    <property type="component" value="Unassembled WGS sequence"/>
</dbReference>
<name>A0A811ZZQ2_9EURY</name>
<feature type="domain" description="HNH nuclease" evidence="1">
    <location>
        <begin position="85"/>
        <end position="139"/>
    </location>
</feature>
<dbReference type="SMART" id="SM00507">
    <property type="entry name" value="HNHc"/>
    <property type="match status" value="1"/>
</dbReference>
<dbReference type="Pfam" id="PF01844">
    <property type="entry name" value="HNH"/>
    <property type="match status" value="1"/>
</dbReference>
<dbReference type="EMBL" id="CAJHZY010000021">
    <property type="protein sequence ID" value="CAD7766866.1"/>
    <property type="molecule type" value="Genomic_DNA"/>
</dbReference>
<organism evidence="2 3">
    <name type="scientific">Candidatus Argoarchaeum ethanivorans</name>
    <dbReference type="NCBI Taxonomy" id="2608793"/>
    <lineage>
        <taxon>Archaea</taxon>
        <taxon>Methanobacteriati</taxon>
        <taxon>Methanobacteriota</taxon>
        <taxon>Stenosarchaea group</taxon>
        <taxon>Methanomicrobia</taxon>
        <taxon>Methanosarcinales</taxon>
        <taxon>Methanosarcinales incertae sedis</taxon>
        <taxon>GOM Arc I cluster</taxon>
        <taxon>Candidatus Argoarchaeum</taxon>
    </lineage>
</organism>
<keyword evidence="2" id="KW-0540">Nuclease</keyword>
<comment type="caution">
    <text evidence="2">The sequence shown here is derived from an EMBL/GenBank/DDBJ whole genome shotgun (WGS) entry which is preliminary data.</text>
</comment>
<dbReference type="InterPro" id="IPR003615">
    <property type="entry name" value="HNH_nuc"/>
</dbReference>
<keyword evidence="2" id="KW-0378">Hydrolase</keyword>
<proteinExistence type="predicted"/>
<reference evidence="2" key="1">
    <citation type="submission" date="2020-12" db="EMBL/GenBank/DDBJ databases">
        <authorList>
            <person name="Hahn C.J."/>
            <person name="Laso-Perez R."/>
            <person name="Vulcano F."/>
            <person name="Vaziourakis K.-M."/>
            <person name="Stokke R."/>
            <person name="Steen I.H."/>
            <person name="Teske A."/>
            <person name="Boetius A."/>
            <person name="Liebeke M."/>
            <person name="Amann R."/>
            <person name="Knittel K."/>
        </authorList>
    </citation>
    <scope>NUCLEOTIDE SEQUENCE</scope>
    <source>
        <strain evidence="2">Gfbio:c6db26ca-90af-429b-aeed-0e3e8aed0b5e:GoM-Arc1_AMV-AAA_792_C10</strain>
    </source>
</reference>
<evidence type="ECO:0000259" key="1">
    <source>
        <dbReference type="SMART" id="SM00507"/>
    </source>
</evidence>
<protein>
    <submittedName>
        <fullName evidence="2">HNH endonuclease</fullName>
    </submittedName>
</protein>
<dbReference type="GO" id="GO:0003676">
    <property type="term" value="F:nucleic acid binding"/>
    <property type="evidence" value="ECO:0007669"/>
    <property type="project" value="InterPro"/>
</dbReference>
<dbReference type="AlphaFoldDB" id="A0A811ZZQ2"/>
<evidence type="ECO:0000313" key="3">
    <source>
        <dbReference type="Proteomes" id="UP000614580"/>
    </source>
</evidence>
<dbReference type="CDD" id="cd00085">
    <property type="entry name" value="HNHc"/>
    <property type="match status" value="1"/>
</dbReference>
<sequence>MAKKTISRLIMEYFMKHPNEEIEHGPVVDWVTEQWLKEHETPPRDPWRSIRKQHQEGKLIKIKKGIYKYDPVCVQEVELWDFPLKIKEEILKRDNYRCVVCGRSKKEGVELVVDHIKPKDRGGTNDIENGQTLCTEHNLIKKNYSQTEAGKRYFIKMYKNAMDNDDRRIINFCKCVFECYDKHGINGHISRPNGKT</sequence>
<evidence type="ECO:0000313" key="2">
    <source>
        <dbReference type="EMBL" id="CAD7766866.1"/>
    </source>
</evidence>
<dbReference type="GO" id="GO:0008270">
    <property type="term" value="F:zinc ion binding"/>
    <property type="evidence" value="ECO:0007669"/>
    <property type="project" value="InterPro"/>
</dbReference>
<gene>
    <name evidence="2" type="ORF">DNFNHJIP_00267</name>
</gene>
<keyword evidence="2" id="KW-0255">Endonuclease</keyword>